<feature type="region of interest" description="Disordered" evidence="6">
    <location>
        <begin position="299"/>
        <end position="327"/>
    </location>
</feature>
<evidence type="ECO:0000256" key="6">
    <source>
        <dbReference type="SAM" id="MobiDB-lite"/>
    </source>
</evidence>
<dbReference type="AlphaFoldDB" id="A0A7S1PE75"/>
<evidence type="ECO:0000256" key="4">
    <source>
        <dbReference type="ARBA" id="ARBA00023136"/>
    </source>
</evidence>
<keyword evidence="4 5" id="KW-0472">Membrane</keyword>
<accession>A0A7S1PE75</accession>
<dbReference type="GO" id="GO:0016020">
    <property type="term" value="C:membrane"/>
    <property type="evidence" value="ECO:0007669"/>
    <property type="project" value="UniProtKB-SubCell"/>
</dbReference>
<feature type="transmembrane region" description="Helical" evidence="7">
    <location>
        <begin position="211"/>
        <end position="237"/>
    </location>
</feature>
<feature type="transmembrane region" description="Helical" evidence="7">
    <location>
        <begin position="31"/>
        <end position="56"/>
    </location>
</feature>
<keyword evidence="3 7" id="KW-1133">Transmembrane helix</keyword>
<evidence type="ECO:0000256" key="2">
    <source>
        <dbReference type="ARBA" id="ARBA00022692"/>
    </source>
</evidence>
<dbReference type="GO" id="GO:0050291">
    <property type="term" value="F:sphingosine N-acyltransferase activity"/>
    <property type="evidence" value="ECO:0007669"/>
    <property type="project" value="InterPro"/>
</dbReference>
<dbReference type="SMART" id="SM00724">
    <property type="entry name" value="TLC"/>
    <property type="match status" value="1"/>
</dbReference>
<evidence type="ECO:0000313" key="9">
    <source>
        <dbReference type="EMBL" id="CAD9077735.1"/>
    </source>
</evidence>
<dbReference type="PROSITE" id="PS50922">
    <property type="entry name" value="TLC"/>
    <property type="match status" value="1"/>
</dbReference>
<dbReference type="InterPro" id="IPR016439">
    <property type="entry name" value="Lag1/Lac1-like"/>
</dbReference>
<evidence type="ECO:0000256" key="3">
    <source>
        <dbReference type="ARBA" id="ARBA00022989"/>
    </source>
</evidence>
<evidence type="ECO:0000259" key="8">
    <source>
        <dbReference type="PROSITE" id="PS50922"/>
    </source>
</evidence>
<feature type="transmembrane region" description="Helical" evidence="7">
    <location>
        <begin position="257"/>
        <end position="277"/>
    </location>
</feature>
<keyword evidence="2 5" id="KW-0812">Transmembrane</keyword>
<feature type="domain" description="TLC" evidence="8">
    <location>
        <begin position="78"/>
        <end position="289"/>
    </location>
</feature>
<feature type="compositionally biased region" description="Basic residues" evidence="6">
    <location>
        <begin position="317"/>
        <end position="327"/>
    </location>
</feature>
<dbReference type="PANTHER" id="PTHR12560:SF0">
    <property type="entry name" value="LD18904P"/>
    <property type="match status" value="1"/>
</dbReference>
<dbReference type="PANTHER" id="PTHR12560">
    <property type="entry name" value="LONGEVITY ASSURANCE FACTOR 1 LAG1"/>
    <property type="match status" value="1"/>
</dbReference>
<gene>
    <name evidence="9" type="ORF">PCOS0759_LOCUS967</name>
</gene>
<protein>
    <recommendedName>
        <fullName evidence="8">TLC domain-containing protein</fullName>
    </recommendedName>
</protein>
<dbReference type="EMBL" id="HBGD01001210">
    <property type="protein sequence ID" value="CAD9077735.1"/>
    <property type="molecule type" value="Transcribed_RNA"/>
</dbReference>
<dbReference type="InterPro" id="IPR006634">
    <property type="entry name" value="TLC-dom"/>
</dbReference>
<feature type="compositionally biased region" description="Polar residues" evidence="6">
    <location>
        <begin position="306"/>
        <end position="316"/>
    </location>
</feature>
<reference evidence="9" key="1">
    <citation type="submission" date="2021-01" db="EMBL/GenBank/DDBJ databases">
        <authorList>
            <person name="Corre E."/>
            <person name="Pelletier E."/>
            <person name="Niang G."/>
            <person name="Scheremetjew M."/>
            <person name="Finn R."/>
            <person name="Kale V."/>
            <person name="Holt S."/>
            <person name="Cochrane G."/>
            <person name="Meng A."/>
            <person name="Brown T."/>
            <person name="Cohen L."/>
        </authorList>
    </citation>
    <scope>NUCLEOTIDE SEQUENCE</scope>
    <source>
        <strain evidence="9">WS</strain>
    </source>
</reference>
<dbReference type="Pfam" id="PF03798">
    <property type="entry name" value="TRAM_LAG1_CLN8"/>
    <property type="match status" value="1"/>
</dbReference>
<comment type="subcellular location">
    <subcellularLocation>
        <location evidence="1">Membrane</location>
        <topology evidence="1">Multi-pass membrane protein</topology>
    </subcellularLocation>
</comment>
<evidence type="ECO:0000256" key="1">
    <source>
        <dbReference type="ARBA" id="ARBA00004141"/>
    </source>
</evidence>
<evidence type="ECO:0000256" key="7">
    <source>
        <dbReference type="SAM" id="Phobius"/>
    </source>
</evidence>
<sequence length="327" mass="37667">MISYIEHSDVVTQTFKKYFFLSEGHPMIADLISIVPFIGFFLLLRSFITNMIYVFAPGIMKHNNPTMTDHEIEEIKPRLADQGVKLMFHLTAALFASQYFGQREWWLPDLVKGKDTVTSHVNLLDKVFFMYQAGYHMQSLIHFFFLETKRKADDFVMGLHHVVTIMLILGSYLAAAPYMQVGICVFYVHDASDVFVATTKSLNYIQLPKPILAVSLVSSILGWIYFRIFSFACHIIYVAAYTTKEIFDNDGWTLEVYVRISMTTLMMCLWSMHVYWLKALVIASYRLATKSSNYDATDDDKAAMRQKSSFSNNSSAKTKRKEKSKIN</sequence>
<organism evidence="9">
    <name type="scientific">Percolomonas cosmopolitus</name>
    <dbReference type="NCBI Taxonomy" id="63605"/>
    <lineage>
        <taxon>Eukaryota</taxon>
        <taxon>Discoba</taxon>
        <taxon>Heterolobosea</taxon>
        <taxon>Tetramitia</taxon>
        <taxon>Eutetramitia</taxon>
        <taxon>Percolomonadidae</taxon>
        <taxon>Percolomonas</taxon>
    </lineage>
</organism>
<evidence type="ECO:0000256" key="5">
    <source>
        <dbReference type="PROSITE-ProRule" id="PRU00205"/>
    </source>
</evidence>
<feature type="transmembrane region" description="Helical" evidence="7">
    <location>
        <begin position="155"/>
        <end position="174"/>
    </location>
</feature>
<proteinExistence type="predicted"/>
<dbReference type="GO" id="GO:0005783">
    <property type="term" value="C:endoplasmic reticulum"/>
    <property type="evidence" value="ECO:0007669"/>
    <property type="project" value="TreeGrafter"/>
</dbReference>
<name>A0A7S1PE75_9EUKA</name>
<dbReference type="GO" id="GO:0046513">
    <property type="term" value="P:ceramide biosynthetic process"/>
    <property type="evidence" value="ECO:0007669"/>
    <property type="project" value="InterPro"/>
</dbReference>